<dbReference type="PANTHER" id="PTHR31885">
    <property type="entry name" value="GH04784P"/>
    <property type="match status" value="1"/>
</dbReference>
<sequence length="232" mass="24247">MTGPPPSLKPQTMSLFSVPLALLATLSSATYLLFLSASPPGLVKSTLKTASTLPLALSALATGATPWLVAALGLGALGDLLLSRAGQRAFLLGLIAFAIAHLAYLGLFLFEASAEFAELAQAGKIVPAFLLLAFGGAMAGFLWPAAGEMRWPVMAYIAIILAMGLAAFALPASTGPWPLLAALSFIASDAILASELFLLPERHPARRYTPYAVWALYWSAQALFLVTFGLLA</sequence>
<dbReference type="GO" id="GO:0016020">
    <property type="term" value="C:membrane"/>
    <property type="evidence" value="ECO:0007669"/>
    <property type="project" value="UniProtKB-SubCell"/>
</dbReference>
<evidence type="ECO:0000256" key="5">
    <source>
        <dbReference type="ARBA" id="ARBA00023136"/>
    </source>
</evidence>
<evidence type="ECO:0000256" key="6">
    <source>
        <dbReference type="SAM" id="Phobius"/>
    </source>
</evidence>
<dbReference type="STRING" id="571298.SAMN04488026_100650"/>
<feature type="transmembrane region" description="Helical" evidence="6">
    <location>
        <begin position="12"/>
        <end position="35"/>
    </location>
</feature>
<feature type="transmembrane region" description="Helical" evidence="6">
    <location>
        <begin position="89"/>
        <end position="110"/>
    </location>
</feature>
<feature type="transmembrane region" description="Helical" evidence="6">
    <location>
        <begin position="125"/>
        <end position="146"/>
    </location>
</feature>
<dbReference type="PANTHER" id="PTHR31885:SF6">
    <property type="entry name" value="GH04784P"/>
    <property type="match status" value="1"/>
</dbReference>
<comment type="similarity">
    <text evidence="2">Belongs to the TMEM86 family.</text>
</comment>
<feature type="transmembrane region" description="Helical" evidence="6">
    <location>
        <begin position="179"/>
        <end position="199"/>
    </location>
</feature>
<reference evidence="7 8" key="1">
    <citation type="submission" date="2016-10" db="EMBL/GenBank/DDBJ databases">
        <authorList>
            <person name="de Groot N.N."/>
        </authorList>
    </citation>
    <scope>NUCLEOTIDE SEQUENCE [LARGE SCALE GENOMIC DNA]</scope>
    <source>
        <strain evidence="7 8">DSM 25294</strain>
    </source>
</reference>
<evidence type="ECO:0000313" key="7">
    <source>
        <dbReference type="EMBL" id="SDI71443.1"/>
    </source>
</evidence>
<evidence type="ECO:0000313" key="8">
    <source>
        <dbReference type="Proteomes" id="UP000199382"/>
    </source>
</evidence>
<feature type="transmembrane region" description="Helical" evidence="6">
    <location>
        <begin position="55"/>
        <end position="77"/>
    </location>
</feature>
<dbReference type="Proteomes" id="UP000199382">
    <property type="component" value="Unassembled WGS sequence"/>
</dbReference>
<comment type="subcellular location">
    <subcellularLocation>
        <location evidence="1">Membrane</location>
        <topology evidence="1">Multi-pass membrane protein</topology>
    </subcellularLocation>
</comment>
<dbReference type="AlphaFoldDB" id="A0A1G8MUA5"/>
<feature type="transmembrane region" description="Helical" evidence="6">
    <location>
        <begin position="153"/>
        <end position="173"/>
    </location>
</feature>
<dbReference type="EMBL" id="FNEK01000006">
    <property type="protein sequence ID" value="SDI71443.1"/>
    <property type="molecule type" value="Genomic_DNA"/>
</dbReference>
<keyword evidence="4 6" id="KW-1133">Transmembrane helix</keyword>
<evidence type="ECO:0000256" key="3">
    <source>
        <dbReference type="ARBA" id="ARBA00022692"/>
    </source>
</evidence>
<evidence type="ECO:0000256" key="1">
    <source>
        <dbReference type="ARBA" id="ARBA00004141"/>
    </source>
</evidence>
<keyword evidence="8" id="KW-1185">Reference proteome</keyword>
<keyword evidence="3 6" id="KW-0812">Transmembrane</keyword>
<gene>
    <name evidence="7" type="ORF">SAMN04488026_100650</name>
</gene>
<name>A0A1G8MUA5_9RHOB</name>
<proteinExistence type="inferred from homology"/>
<keyword evidence="5 6" id="KW-0472">Membrane</keyword>
<evidence type="ECO:0000256" key="2">
    <source>
        <dbReference type="ARBA" id="ARBA00007375"/>
    </source>
</evidence>
<dbReference type="Pfam" id="PF07947">
    <property type="entry name" value="YhhN"/>
    <property type="match status" value="1"/>
</dbReference>
<evidence type="ECO:0000256" key="4">
    <source>
        <dbReference type="ARBA" id="ARBA00022989"/>
    </source>
</evidence>
<protein>
    <submittedName>
        <fullName evidence="7">Uncharacterized membrane protein YhhN</fullName>
    </submittedName>
</protein>
<dbReference type="InterPro" id="IPR012506">
    <property type="entry name" value="TMEM86B-like"/>
</dbReference>
<organism evidence="7 8">
    <name type="scientific">Aliiruegeria lutimaris</name>
    <dbReference type="NCBI Taxonomy" id="571298"/>
    <lineage>
        <taxon>Bacteria</taxon>
        <taxon>Pseudomonadati</taxon>
        <taxon>Pseudomonadota</taxon>
        <taxon>Alphaproteobacteria</taxon>
        <taxon>Rhodobacterales</taxon>
        <taxon>Roseobacteraceae</taxon>
        <taxon>Aliiruegeria</taxon>
    </lineage>
</organism>
<dbReference type="GO" id="GO:0016787">
    <property type="term" value="F:hydrolase activity"/>
    <property type="evidence" value="ECO:0007669"/>
    <property type="project" value="TreeGrafter"/>
</dbReference>
<accession>A0A1G8MUA5</accession>
<feature type="transmembrane region" description="Helical" evidence="6">
    <location>
        <begin position="211"/>
        <end position="231"/>
    </location>
</feature>